<keyword evidence="5 8" id="KW-0175">Coiled coil</keyword>
<dbReference type="GO" id="GO:0012505">
    <property type="term" value="C:endomembrane system"/>
    <property type="evidence" value="ECO:0007669"/>
    <property type="project" value="UniProtKB-SubCell"/>
</dbReference>
<evidence type="ECO:0000256" key="7">
    <source>
        <dbReference type="PROSITE-ProRule" id="PRU00192"/>
    </source>
</evidence>
<protein>
    <recommendedName>
        <fullName evidence="13">SH3 domain-containing protein</fullName>
    </recommendedName>
</protein>
<accession>A0A0L8I9V5</accession>
<dbReference type="Gene3D" id="2.30.30.40">
    <property type="entry name" value="SH3 Domains"/>
    <property type="match status" value="1"/>
</dbReference>
<name>A0A0L8I9V5_OCTBM</name>
<dbReference type="InterPro" id="IPR001452">
    <property type="entry name" value="SH3_domain"/>
</dbReference>
<dbReference type="Gene3D" id="1.20.1270.60">
    <property type="entry name" value="Arfaptin homology (AH) domain/BAR domain"/>
    <property type="match status" value="1"/>
</dbReference>
<evidence type="ECO:0000313" key="12">
    <source>
        <dbReference type="EMBL" id="KOF98227.1"/>
    </source>
</evidence>
<dbReference type="InterPro" id="IPR036028">
    <property type="entry name" value="SH3-like_dom_sf"/>
</dbReference>
<dbReference type="EMBL" id="KQ416196">
    <property type="protein sequence ID" value="KOF98227.1"/>
    <property type="molecule type" value="Genomic_DNA"/>
</dbReference>
<dbReference type="Pfam" id="PF03114">
    <property type="entry name" value="BAR"/>
    <property type="match status" value="1"/>
</dbReference>
<evidence type="ECO:0000259" key="11">
    <source>
        <dbReference type="PROSITE" id="PS51021"/>
    </source>
</evidence>
<dbReference type="PROSITE" id="PS50002">
    <property type="entry name" value="SH3"/>
    <property type="match status" value="1"/>
</dbReference>
<feature type="coiled-coil region" evidence="8">
    <location>
        <begin position="156"/>
        <end position="190"/>
    </location>
</feature>
<dbReference type="PANTHER" id="PTHR46514">
    <property type="entry name" value="AMPHIPHYSIN"/>
    <property type="match status" value="1"/>
</dbReference>
<dbReference type="InterPro" id="IPR027267">
    <property type="entry name" value="AH/BAR_dom_sf"/>
</dbReference>
<keyword evidence="3 7" id="KW-0728">SH3 domain</keyword>
<evidence type="ECO:0000256" key="9">
    <source>
        <dbReference type="SAM" id="MobiDB-lite"/>
    </source>
</evidence>
<proteinExistence type="predicted"/>
<dbReference type="SUPFAM" id="SSF50044">
    <property type="entry name" value="SH3-domain"/>
    <property type="match status" value="1"/>
</dbReference>
<dbReference type="SUPFAM" id="SSF103657">
    <property type="entry name" value="BAR/IMD domain-like"/>
    <property type="match status" value="1"/>
</dbReference>
<evidence type="ECO:0008006" key="13">
    <source>
        <dbReference type="Google" id="ProtNLM"/>
    </source>
</evidence>
<keyword evidence="4" id="KW-0963">Cytoplasm</keyword>
<dbReference type="GO" id="GO:0005543">
    <property type="term" value="F:phospholipid binding"/>
    <property type="evidence" value="ECO:0007669"/>
    <property type="project" value="TreeGrafter"/>
</dbReference>
<evidence type="ECO:0000256" key="6">
    <source>
        <dbReference type="ARBA" id="ARBA00023136"/>
    </source>
</evidence>
<comment type="subcellular location">
    <subcellularLocation>
        <location evidence="2">Cytoplasm</location>
    </subcellularLocation>
    <subcellularLocation>
        <location evidence="1">Endomembrane system</location>
    </subcellularLocation>
</comment>
<feature type="region of interest" description="Disordered" evidence="9">
    <location>
        <begin position="317"/>
        <end position="351"/>
    </location>
</feature>
<sequence length="452" mass="51226">MAESHHSKGGAGILAKAQKRLVRTKAKVLQNLGKAARTTDQTFDEYVSNFNKQQAILTKLQKDLRNYLNCLKAVSYANKTLCDTLYEVYEDDWEDQKSFHSHLESFELHWMDYVSSLNDHVQEPIIIHLNKFPELRVKINKRGRKLVDLDNTRHTLENLIGQKKRDEAKIAKAQEEFTEAKKVFDDINNELQVELPEFYDKRVPFYSQSFQNLFAAEKAFHSEQGNISATLIEICESLSANFILPERKSTIRSVSESNHHLQNVIDSFQQFQMQSKDNGVISLVLKSDSENTTICPSQEDINEPESELYQNVTITNQEHPNSGESSEAVFQRTSPSLQASAKPSEDSAGSVSVCEENVSEYQSCLEDSSLYEVPPNNQSLKKLPDGILYQVQATHPYTQADSDELTFEAGEVIDVIEPDNLEEMDDGWLMGIKQSDGIQGVFPANFTKKLLG</sequence>
<dbReference type="AlphaFoldDB" id="A0A0L8I9V5"/>
<dbReference type="Pfam" id="PF14604">
    <property type="entry name" value="SH3_9"/>
    <property type="match status" value="1"/>
</dbReference>
<dbReference type="OMA" id="QEYDYYN"/>
<dbReference type="PANTHER" id="PTHR46514:SF3">
    <property type="entry name" value="AMPHIPHYSIN"/>
    <property type="match status" value="1"/>
</dbReference>
<dbReference type="PRINTS" id="PR01251">
    <property type="entry name" value="AMPHIPHYSIN"/>
</dbReference>
<dbReference type="FunFam" id="1.20.1270.60:FF:000013">
    <property type="entry name" value="Amphiphysin isoform 2"/>
    <property type="match status" value="1"/>
</dbReference>
<dbReference type="GO" id="GO:0005737">
    <property type="term" value="C:cytoplasm"/>
    <property type="evidence" value="ECO:0007669"/>
    <property type="project" value="UniProtKB-SubCell"/>
</dbReference>
<dbReference type="CDD" id="cd11790">
    <property type="entry name" value="SH3_Amphiphysin"/>
    <property type="match status" value="1"/>
</dbReference>
<feature type="compositionally biased region" description="Polar residues" evidence="9">
    <location>
        <begin position="331"/>
        <end position="341"/>
    </location>
</feature>
<dbReference type="FunFam" id="2.30.30.40:FF:000172">
    <property type="entry name" value="Amphiphysin, isoform B"/>
    <property type="match status" value="1"/>
</dbReference>
<evidence type="ECO:0000256" key="8">
    <source>
        <dbReference type="SAM" id="Coils"/>
    </source>
</evidence>
<feature type="domain" description="BAR" evidence="11">
    <location>
        <begin position="28"/>
        <end position="251"/>
    </location>
</feature>
<reference evidence="12" key="1">
    <citation type="submission" date="2015-07" db="EMBL/GenBank/DDBJ databases">
        <title>MeaNS - Measles Nucleotide Surveillance Program.</title>
        <authorList>
            <person name="Tran T."/>
            <person name="Druce J."/>
        </authorList>
    </citation>
    <scope>NUCLEOTIDE SEQUENCE</scope>
    <source>
        <strain evidence="12">UCB-OBI-ISO-001</strain>
        <tissue evidence="12">Gonad</tissue>
    </source>
</reference>
<dbReference type="GO" id="GO:0005886">
    <property type="term" value="C:plasma membrane"/>
    <property type="evidence" value="ECO:0007669"/>
    <property type="project" value="TreeGrafter"/>
</dbReference>
<gene>
    <name evidence="12" type="ORF">OCBIM_22026675mg</name>
</gene>
<evidence type="ECO:0000256" key="1">
    <source>
        <dbReference type="ARBA" id="ARBA00004308"/>
    </source>
</evidence>
<evidence type="ECO:0000256" key="3">
    <source>
        <dbReference type="ARBA" id="ARBA00022443"/>
    </source>
</evidence>
<dbReference type="PROSITE" id="PS51021">
    <property type="entry name" value="BAR"/>
    <property type="match status" value="1"/>
</dbReference>
<dbReference type="STRING" id="37653.A0A0L8I9V5"/>
<feature type="domain" description="SH3" evidence="10">
    <location>
        <begin position="386"/>
        <end position="452"/>
    </location>
</feature>
<dbReference type="InterPro" id="IPR003005">
    <property type="entry name" value="Amphiphysin"/>
</dbReference>
<evidence type="ECO:0000256" key="5">
    <source>
        <dbReference type="ARBA" id="ARBA00023054"/>
    </source>
</evidence>
<evidence type="ECO:0000256" key="2">
    <source>
        <dbReference type="ARBA" id="ARBA00004496"/>
    </source>
</evidence>
<organism evidence="12">
    <name type="scientific">Octopus bimaculoides</name>
    <name type="common">California two-spotted octopus</name>
    <dbReference type="NCBI Taxonomy" id="37653"/>
    <lineage>
        <taxon>Eukaryota</taxon>
        <taxon>Metazoa</taxon>
        <taxon>Spiralia</taxon>
        <taxon>Lophotrochozoa</taxon>
        <taxon>Mollusca</taxon>
        <taxon>Cephalopoda</taxon>
        <taxon>Coleoidea</taxon>
        <taxon>Octopodiformes</taxon>
        <taxon>Octopoda</taxon>
        <taxon>Incirrata</taxon>
        <taxon>Octopodidae</taxon>
        <taxon>Octopus</taxon>
    </lineage>
</organism>
<evidence type="ECO:0000259" key="10">
    <source>
        <dbReference type="PROSITE" id="PS50002"/>
    </source>
</evidence>
<dbReference type="SMART" id="SM00721">
    <property type="entry name" value="BAR"/>
    <property type="match status" value="1"/>
</dbReference>
<dbReference type="KEGG" id="obi:106878700"/>
<dbReference type="OrthoDB" id="446293at2759"/>
<dbReference type="SMART" id="SM00326">
    <property type="entry name" value="SH3"/>
    <property type="match status" value="1"/>
</dbReference>
<evidence type="ECO:0000256" key="4">
    <source>
        <dbReference type="ARBA" id="ARBA00022490"/>
    </source>
</evidence>
<dbReference type="InterPro" id="IPR004148">
    <property type="entry name" value="BAR_dom"/>
</dbReference>
<keyword evidence="6" id="KW-0472">Membrane</keyword>